<sequence>MGKRNDILQATLDLITEEGLQSVTFAKIFKRANVGSSTFYHYFENKEQLVNELYHNIRIHKSEFIMNGYNPGLTIYERVKSILKNSANYSLQYPKEVEFTENYCSSPYISEILRNTPDPPTLEIISIIEEGQRQGIIREMNITLCCQLISGILSAVIKGYLNGKYPLNEHQIQQTIESCWLAIKV</sequence>
<protein>
    <submittedName>
        <fullName evidence="4">TetR/AcrR family transcriptional regulator</fullName>
    </submittedName>
</protein>
<dbReference type="InterPro" id="IPR032551">
    <property type="entry name" value="BscR_C"/>
</dbReference>
<dbReference type="InterPro" id="IPR009057">
    <property type="entry name" value="Homeodomain-like_sf"/>
</dbReference>
<dbReference type="InterPro" id="IPR050624">
    <property type="entry name" value="HTH-type_Tx_Regulator"/>
</dbReference>
<evidence type="ECO:0000256" key="2">
    <source>
        <dbReference type="PROSITE-ProRule" id="PRU00335"/>
    </source>
</evidence>
<accession>A0ABX2DI83</accession>
<dbReference type="InterPro" id="IPR001647">
    <property type="entry name" value="HTH_TetR"/>
</dbReference>
<evidence type="ECO:0000259" key="3">
    <source>
        <dbReference type="PROSITE" id="PS50977"/>
    </source>
</evidence>
<evidence type="ECO:0000256" key="1">
    <source>
        <dbReference type="ARBA" id="ARBA00023125"/>
    </source>
</evidence>
<name>A0ABX2DI83_9BACL</name>
<dbReference type="RefSeq" id="WP_173127163.1">
    <property type="nucleotide sequence ID" value="NZ_CP073365.1"/>
</dbReference>
<keyword evidence="5" id="KW-1185">Reference proteome</keyword>
<evidence type="ECO:0000313" key="4">
    <source>
        <dbReference type="EMBL" id="NQX44185.1"/>
    </source>
</evidence>
<evidence type="ECO:0000313" key="5">
    <source>
        <dbReference type="Proteomes" id="UP000711047"/>
    </source>
</evidence>
<dbReference type="SUPFAM" id="SSF46689">
    <property type="entry name" value="Homeodomain-like"/>
    <property type="match status" value="1"/>
</dbReference>
<organism evidence="4 5">
    <name type="scientific">Paenibacillus tritici</name>
    <dbReference type="NCBI Taxonomy" id="1873425"/>
    <lineage>
        <taxon>Bacteria</taxon>
        <taxon>Bacillati</taxon>
        <taxon>Bacillota</taxon>
        <taxon>Bacilli</taxon>
        <taxon>Bacillales</taxon>
        <taxon>Paenibacillaceae</taxon>
        <taxon>Paenibacillus</taxon>
    </lineage>
</organism>
<proteinExistence type="predicted"/>
<dbReference type="Pfam" id="PF00440">
    <property type="entry name" value="TetR_N"/>
    <property type="match status" value="1"/>
</dbReference>
<dbReference type="PANTHER" id="PTHR43479:SF11">
    <property type="entry name" value="ACREF_ENVCD OPERON REPRESSOR-RELATED"/>
    <property type="match status" value="1"/>
</dbReference>
<gene>
    <name evidence="4" type="ORF">HQN87_02480</name>
</gene>
<comment type="caution">
    <text evidence="4">The sequence shown here is derived from an EMBL/GenBank/DDBJ whole genome shotgun (WGS) entry which is preliminary data.</text>
</comment>
<dbReference type="Gene3D" id="1.10.357.10">
    <property type="entry name" value="Tetracycline Repressor, domain 2"/>
    <property type="match status" value="1"/>
</dbReference>
<dbReference type="Proteomes" id="UP000711047">
    <property type="component" value="Unassembled WGS sequence"/>
</dbReference>
<dbReference type="InterPro" id="IPR036271">
    <property type="entry name" value="Tet_transcr_reg_TetR-rel_C_sf"/>
</dbReference>
<dbReference type="PANTHER" id="PTHR43479">
    <property type="entry name" value="ACREF/ENVCD OPERON REPRESSOR-RELATED"/>
    <property type="match status" value="1"/>
</dbReference>
<feature type="domain" description="HTH tetR-type" evidence="3">
    <location>
        <begin position="1"/>
        <end position="61"/>
    </location>
</feature>
<dbReference type="SUPFAM" id="SSF48498">
    <property type="entry name" value="Tetracyclin repressor-like, C-terminal domain"/>
    <property type="match status" value="1"/>
</dbReference>
<keyword evidence="1 2" id="KW-0238">DNA-binding</keyword>
<reference evidence="4 5" key="1">
    <citation type="submission" date="2020-05" db="EMBL/GenBank/DDBJ databases">
        <title>Paenibacillus glebae, sp. nov., Paenibacillus humi sp. nov., Paenibacillus pedi sp. nov., Paenibacillus terrestris sp. nov. and Paenibacillus terricola sp. nov., isolated from a forest top soil sample.</title>
        <authorList>
            <person name="Qi S."/>
            <person name="Carlier A."/>
            <person name="Cnockaert M."/>
            <person name="Vandamme P."/>
        </authorList>
    </citation>
    <scope>NUCLEOTIDE SEQUENCE [LARGE SCALE GENOMIC DNA]</scope>
    <source>
        <strain evidence="4 5">LMG 29502</strain>
    </source>
</reference>
<dbReference type="PROSITE" id="PS50977">
    <property type="entry name" value="HTH_TETR_2"/>
    <property type="match status" value="1"/>
</dbReference>
<dbReference type="EMBL" id="JABMKX010000001">
    <property type="protein sequence ID" value="NQX44185.1"/>
    <property type="molecule type" value="Genomic_DNA"/>
</dbReference>
<feature type="DNA-binding region" description="H-T-H motif" evidence="2">
    <location>
        <begin position="24"/>
        <end position="43"/>
    </location>
</feature>
<dbReference type="Pfam" id="PF16295">
    <property type="entry name" value="TetR_C_10"/>
    <property type="match status" value="1"/>
</dbReference>
<dbReference type="PRINTS" id="PR00455">
    <property type="entry name" value="HTHTETR"/>
</dbReference>